<protein>
    <recommendedName>
        <fullName evidence="4">V-type ATP synthase subunit E</fullName>
    </recommendedName>
</protein>
<dbReference type="Gene3D" id="1.20.5.2950">
    <property type="match status" value="1"/>
</dbReference>
<feature type="coiled-coil region" evidence="1">
    <location>
        <begin position="27"/>
        <end position="65"/>
    </location>
</feature>
<evidence type="ECO:0000313" key="3">
    <source>
        <dbReference type="Proteomes" id="UP001162780"/>
    </source>
</evidence>
<evidence type="ECO:0000313" key="2">
    <source>
        <dbReference type="EMBL" id="WAR43194.1"/>
    </source>
</evidence>
<accession>A0ABY7GD39</accession>
<sequence>MSETSIHDTSVQALIDRIRDQGVQSAKQEAVRIVAEAEAKAAKLLADAQKQVEQLRAKATAEIEAERVAAEEALKLSARDTVQRLKNGVAAAFENFVRRLVTKATQDQALMKNLILVLAGHSVDEFVKDKHIQILISEAILTGQSDPQLSELGKQAILSISSDMLREGVELVPCSTIEGGAKVRLVGEQLEIDLTDRAIAKMLADRLLPRFKSILVGAE</sequence>
<keyword evidence="1" id="KW-0175">Coiled coil</keyword>
<evidence type="ECO:0008006" key="4">
    <source>
        <dbReference type="Google" id="ProtNLM"/>
    </source>
</evidence>
<dbReference type="EMBL" id="CP113517">
    <property type="protein sequence ID" value="WAR43194.1"/>
    <property type="molecule type" value="Genomic_DNA"/>
</dbReference>
<name>A0ABY7GD39_9GAMM</name>
<dbReference type="Proteomes" id="UP001162780">
    <property type="component" value="Chromosome"/>
</dbReference>
<evidence type="ECO:0000256" key="1">
    <source>
        <dbReference type="SAM" id="Coils"/>
    </source>
</evidence>
<organism evidence="2 3">
    <name type="scientific">Methylomonas rapida</name>
    <dbReference type="NCBI Taxonomy" id="2963939"/>
    <lineage>
        <taxon>Bacteria</taxon>
        <taxon>Pseudomonadati</taxon>
        <taxon>Pseudomonadota</taxon>
        <taxon>Gammaproteobacteria</taxon>
        <taxon>Methylococcales</taxon>
        <taxon>Methylococcaceae</taxon>
        <taxon>Methylomonas</taxon>
    </lineage>
</organism>
<reference evidence="2" key="1">
    <citation type="submission" date="2022-11" db="EMBL/GenBank/DDBJ databases">
        <title>Methylomonas rapida sp. nov., Carotenoid-Producing Obligate Methanotrophs with High Growth Characteristics and Biotechnological Potential.</title>
        <authorList>
            <person name="Tikhonova E.N."/>
            <person name="Suleimanov R.Z."/>
            <person name="Miroshnikov K."/>
            <person name="Oshkin I.Y."/>
            <person name="Belova S.E."/>
            <person name="Danilova O.V."/>
            <person name="Ashikhmin A."/>
            <person name="Konopkin A."/>
            <person name="But S.Y."/>
            <person name="Khmelenina V.N."/>
            <person name="Kuznetsov N."/>
            <person name="Pimenov N.V."/>
            <person name="Dedysh S.N."/>
        </authorList>
    </citation>
    <scope>NUCLEOTIDE SEQUENCE</scope>
    <source>
        <strain evidence="2">MP1</strain>
    </source>
</reference>
<keyword evidence="3" id="KW-1185">Reference proteome</keyword>
<gene>
    <name evidence="2" type="ORF">NM686_012395</name>
</gene>
<proteinExistence type="predicted"/>
<dbReference type="RefSeq" id="WP_255188175.1">
    <property type="nucleotide sequence ID" value="NZ_CP113517.1"/>
</dbReference>